<accession>A0A9W7FBI4</accession>
<sequence>MSSSVMKTLLKVVPSKTLGYRGCTVAESVVKGVVLHNELPLVTHTTGVVPAGHCPHCFYKQTSCLCQPTDYIQTLKKHSLPTLLQNNLLGHHTRLEGLTLKILLQLTLDPSSYIPSYQSLCYTKIPEEYVKDVVEGMNKVYVSVCGKHPKFVEENIMMVMGRCRLNQIGFDFAHDGDGDDNDMDVGAVYDKLSYVNHSCAPNAEVEFKGAEVVLKSLKEIEVDEEVTFDYLGGRFGTEGRKRRQLLEEMWGFKCKCEVCKRAKGRGKGGFGGRRKMLQLKKFK</sequence>
<organism evidence="2 3">
    <name type="scientific">Triparma laevis f. longispina</name>
    <dbReference type="NCBI Taxonomy" id="1714387"/>
    <lineage>
        <taxon>Eukaryota</taxon>
        <taxon>Sar</taxon>
        <taxon>Stramenopiles</taxon>
        <taxon>Ochrophyta</taxon>
        <taxon>Bolidophyceae</taxon>
        <taxon>Parmales</taxon>
        <taxon>Triparmaceae</taxon>
        <taxon>Triparma</taxon>
    </lineage>
</organism>
<dbReference type="Proteomes" id="UP001165122">
    <property type="component" value="Unassembled WGS sequence"/>
</dbReference>
<comment type="caution">
    <text evidence="2">The sequence shown here is derived from an EMBL/GenBank/DDBJ whole genome shotgun (WGS) entry which is preliminary data.</text>
</comment>
<evidence type="ECO:0000313" key="3">
    <source>
        <dbReference type="Proteomes" id="UP001165122"/>
    </source>
</evidence>
<dbReference type="SUPFAM" id="SSF82199">
    <property type="entry name" value="SET domain"/>
    <property type="match status" value="1"/>
</dbReference>
<gene>
    <name evidence="2" type="ORF">TrLO_g6991</name>
</gene>
<dbReference type="EMBL" id="BRXW01000133">
    <property type="protein sequence ID" value="GMI09103.1"/>
    <property type="molecule type" value="Genomic_DNA"/>
</dbReference>
<dbReference type="PROSITE" id="PS50280">
    <property type="entry name" value="SET"/>
    <property type="match status" value="1"/>
</dbReference>
<dbReference type="InterPro" id="IPR050869">
    <property type="entry name" value="H3K4_H4K5_MeTrfase"/>
</dbReference>
<evidence type="ECO:0000313" key="2">
    <source>
        <dbReference type="EMBL" id="GMI09103.1"/>
    </source>
</evidence>
<reference evidence="3" key="1">
    <citation type="journal article" date="2023" name="Commun. Biol.">
        <title>Genome analysis of Parmales, the sister group of diatoms, reveals the evolutionary specialization of diatoms from phago-mixotrophs to photoautotrophs.</title>
        <authorList>
            <person name="Ban H."/>
            <person name="Sato S."/>
            <person name="Yoshikawa S."/>
            <person name="Yamada K."/>
            <person name="Nakamura Y."/>
            <person name="Ichinomiya M."/>
            <person name="Sato N."/>
            <person name="Blanc-Mathieu R."/>
            <person name="Endo H."/>
            <person name="Kuwata A."/>
            <person name="Ogata H."/>
        </authorList>
    </citation>
    <scope>NUCLEOTIDE SEQUENCE [LARGE SCALE GENOMIC DNA]</scope>
    <source>
        <strain evidence="3">NIES 3700</strain>
    </source>
</reference>
<name>A0A9W7FBI4_9STRA</name>
<dbReference type="PANTHER" id="PTHR12197:SF251">
    <property type="entry name" value="EG:BACR7C10.4 PROTEIN"/>
    <property type="match status" value="1"/>
</dbReference>
<evidence type="ECO:0000259" key="1">
    <source>
        <dbReference type="PROSITE" id="PS50280"/>
    </source>
</evidence>
<dbReference type="GO" id="GO:0005634">
    <property type="term" value="C:nucleus"/>
    <property type="evidence" value="ECO:0007669"/>
    <property type="project" value="TreeGrafter"/>
</dbReference>
<dbReference type="InterPro" id="IPR046341">
    <property type="entry name" value="SET_dom_sf"/>
</dbReference>
<dbReference type="AlphaFoldDB" id="A0A9W7FBI4"/>
<dbReference type="Pfam" id="PF00856">
    <property type="entry name" value="SET"/>
    <property type="match status" value="1"/>
</dbReference>
<dbReference type="CDD" id="cd20071">
    <property type="entry name" value="SET_SMYD"/>
    <property type="match status" value="1"/>
</dbReference>
<feature type="domain" description="SET" evidence="1">
    <location>
        <begin position="1"/>
        <end position="231"/>
    </location>
</feature>
<dbReference type="Gene3D" id="2.170.270.10">
    <property type="entry name" value="SET domain"/>
    <property type="match status" value="1"/>
</dbReference>
<dbReference type="InterPro" id="IPR001214">
    <property type="entry name" value="SET_dom"/>
</dbReference>
<protein>
    <recommendedName>
        <fullName evidence="1">SET domain-containing protein</fullName>
    </recommendedName>
</protein>
<proteinExistence type="predicted"/>
<dbReference type="PANTHER" id="PTHR12197">
    <property type="entry name" value="HISTONE-LYSINE N-METHYLTRANSFERASE SMYD"/>
    <property type="match status" value="1"/>
</dbReference>
<dbReference type="OrthoDB" id="194692at2759"/>
<keyword evidence="3" id="KW-1185">Reference proteome</keyword>